<dbReference type="Pfam" id="PF02604">
    <property type="entry name" value="PhdYeFM_antitox"/>
    <property type="match status" value="1"/>
</dbReference>
<gene>
    <name evidence="3" type="ORF">GF339_01815</name>
</gene>
<protein>
    <recommendedName>
        <fullName evidence="2">Antitoxin</fullName>
    </recommendedName>
</protein>
<dbReference type="InterPro" id="IPR006442">
    <property type="entry name" value="Antitoxin_Phd/YefM"/>
</dbReference>
<comment type="caution">
    <text evidence="3">The sequence shown here is derived from an EMBL/GenBank/DDBJ whole genome shotgun (WGS) entry which is preliminary data.</text>
</comment>
<dbReference type="Gene3D" id="3.40.1620.10">
    <property type="entry name" value="YefM-like domain"/>
    <property type="match status" value="1"/>
</dbReference>
<evidence type="ECO:0000256" key="2">
    <source>
        <dbReference type="RuleBase" id="RU362080"/>
    </source>
</evidence>
<evidence type="ECO:0000313" key="3">
    <source>
        <dbReference type="EMBL" id="MBD3323288.1"/>
    </source>
</evidence>
<dbReference type="Proteomes" id="UP000649604">
    <property type="component" value="Unassembled WGS sequence"/>
</dbReference>
<reference evidence="3" key="1">
    <citation type="submission" date="2019-11" db="EMBL/GenBank/DDBJ databases">
        <title>Microbial mats filling the niche in hypersaline microbial mats.</title>
        <authorList>
            <person name="Wong H.L."/>
            <person name="Macleod F.I."/>
            <person name="White R.A. III"/>
            <person name="Burns B.P."/>
        </authorList>
    </citation>
    <scope>NUCLEOTIDE SEQUENCE</scope>
    <source>
        <strain evidence="3">Rbin_158</strain>
    </source>
</reference>
<proteinExistence type="inferred from homology"/>
<dbReference type="AlphaFoldDB" id="A0A9D5JSB7"/>
<dbReference type="InterPro" id="IPR036165">
    <property type="entry name" value="YefM-like_sf"/>
</dbReference>
<sequence>MSTSTMTLAQAQSQLEQLIEESGTSHEPILITGKRHNAVLLSEEDWKAIQDTLYLLSIPGMRESIVEGMHIPPEECDAELEW</sequence>
<comment type="similarity">
    <text evidence="1 2">Belongs to the phD/YefM antitoxin family.</text>
</comment>
<name>A0A9D5JSB7_9BACT</name>
<organism evidence="3 4">
    <name type="scientific">candidate division KSB3 bacterium</name>
    <dbReference type="NCBI Taxonomy" id="2044937"/>
    <lineage>
        <taxon>Bacteria</taxon>
        <taxon>candidate division KSB3</taxon>
    </lineage>
</organism>
<evidence type="ECO:0000313" key="4">
    <source>
        <dbReference type="Proteomes" id="UP000649604"/>
    </source>
</evidence>
<accession>A0A9D5JSB7</accession>
<dbReference type="InterPro" id="IPR051405">
    <property type="entry name" value="phD/YefM_antitoxin"/>
</dbReference>
<dbReference type="NCBIfam" id="TIGR01552">
    <property type="entry name" value="phd_fam"/>
    <property type="match status" value="1"/>
</dbReference>
<dbReference type="PANTHER" id="PTHR33713">
    <property type="entry name" value="ANTITOXIN YAFN-RELATED"/>
    <property type="match status" value="1"/>
</dbReference>
<dbReference type="EMBL" id="WJJP01000050">
    <property type="protein sequence ID" value="MBD3323288.1"/>
    <property type="molecule type" value="Genomic_DNA"/>
</dbReference>
<dbReference type="PANTHER" id="PTHR33713:SF6">
    <property type="entry name" value="ANTITOXIN YEFM"/>
    <property type="match status" value="1"/>
</dbReference>
<comment type="function">
    <text evidence="2">Antitoxin component of a type II toxin-antitoxin (TA) system.</text>
</comment>
<evidence type="ECO:0000256" key="1">
    <source>
        <dbReference type="ARBA" id="ARBA00009981"/>
    </source>
</evidence>
<dbReference type="SUPFAM" id="SSF143120">
    <property type="entry name" value="YefM-like"/>
    <property type="match status" value="1"/>
</dbReference>